<evidence type="ECO:0000313" key="2">
    <source>
        <dbReference type="Proteomes" id="UP001184853"/>
    </source>
</evidence>
<name>A0ABU1LBF5_9FLAO</name>
<gene>
    <name evidence="1" type="ORF">J2781_000961</name>
</gene>
<reference evidence="1 2" key="1">
    <citation type="submission" date="2023-07" db="EMBL/GenBank/DDBJ databases">
        <title>Sorghum-associated microbial communities from plants grown in Nebraska, USA.</title>
        <authorList>
            <person name="Schachtman D."/>
        </authorList>
    </citation>
    <scope>NUCLEOTIDE SEQUENCE [LARGE SCALE GENOMIC DNA]</scope>
    <source>
        <strain evidence="1 2">DS1709</strain>
    </source>
</reference>
<organism evidence="1 2">
    <name type="scientific">Chryseobacterium geocarposphaerae</name>
    <dbReference type="NCBI Taxonomy" id="1416776"/>
    <lineage>
        <taxon>Bacteria</taxon>
        <taxon>Pseudomonadati</taxon>
        <taxon>Bacteroidota</taxon>
        <taxon>Flavobacteriia</taxon>
        <taxon>Flavobacteriales</taxon>
        <taxon>Weeksellaceae</taxon>
        <taxon>Chryseobacterium group</taxon>
        <taxon>Chryseobacterium</taxon>
    </lineage>
</organism>
<keyword evidence="2" id="KW-1185">Reference proteome</keyword>
<dbReference type="Proteomes" id="UP001184853">
    <property type="component" value="Unassembled WGS sequence"/>
</dbReference>
<comment type="caution">
    <text evidence="1">The sequence shown here is derived from an EMBL/GenBank/DDBJ whole genome shotgun (WGS) entry which is preliminary data.</text>
</comment>
<evidence type="ECO:0000313" key="1">
    <source>
        <dbReference type="EMBL" id="MDR6404046.1"/>
    </source>
</evidence>
<dbReference type="EMBL" id="JAVDQS010000002">
    <property type="protein sequence ID" value="MDR6404046.1"/>
    <property type="molecule type" value="Genomic_DNA"/>
</dbReference>
<sequence length="72" mass="8382">MHFTINCPMLLTAQEIAIWLEAGFSISNNVNIPQDIGHDILFKRSWTLNLGYFFLQEDLQEIIVSRKVRLFA</sequence>
<protein>
    <submittedName>
        <fullName evidence="1">Uncharacterized protein</fullName>
    </submittedName>
</protein>
<accession>A0ABU1LBF5</accession>
<dbReference type="RefSeq" id="WP_147296986.1">
    <property type="nucleotide sequence ID" value="NZ_JAVDQS010000002.1"/>
</dbReference>
<proteinExistence type="predicted"/>